<accession>A0A229RL31</accession>
<dbReference type="AlphaFoldDB" id="A0A229RL31"/>
<reference evidence="6 7" key="1">
    <citation type="submission" date="2017-07" db="EMBL/GenBank/DDBJ databases">
        <title>Amycolatopsis alba DSM 44262 Genome sequencing and assembly.</title>
        <authorList>
            <person name="Kaur N."/>
            <person name="Mayilraj S."/>
        </authorList>
    </citation>
    <scope>NUCLEOTIDE SEQUENCE [LARGE SCALE GENOMIC DNA]</scope>
    <source>
        <strain evidence="6 7">DSM 44262</strain>
    </source>
</reference>
<evidence type="ECO:0000313" key="7">
    <source>
        <dbReference type="Proteomes" id="UP000215563"/>
    </source>
</evidence>
<dbReference type="PANTHER" id="PTHR43775">
    <property type="entry name" value="FATTY ACID SYNTHASE"/>
    <property type="match status" value="1"/>
</dbReference>
<dbReference type="SMART" id="SM00822">
    <property type="entry name" value="PKS_KR"/>
    <property type="match status" value="1"/>
</dbReference>
<dbReference type="Gene3D" id="1.10.1200.10">
    <property type="entry name" value="ACP-like"/>
    <property type="match status" value="1"/>
</dbReference>
<keyword evidence="7" id="KW-1185">Reference proteome</keyword>
<organism evidence="6 7">
    <name type="scientific">Amycolatopsis alba DSM 44262</name>
    <dbReference type="NCBI Taxonomy" id="1125972"/>
    <lineage>
        <taxon>Bacteria</taxon>
        <taxon>Bacillati</taxon>
        <taxon>Actinomycetota</taxon>
        <taxon>Actinomycetes</taxon>
        <taxon>Pseudonocardiales</taxon>
        <taxon>Pseudonocardiaceae</taxon>
        <taxon>Amycolatopsis</taxon>
    </lineage>
</organism>
<dbReference type="PANTHER" id="PTHR43775:SF37">
    <property type="entry name" value="SI:DKEY-61P9.11"/>
    <property type="match status" value="1"/>
</dbReference>
<dbReference type="PROSITE" id="PS50075">
    <property type="entry name" value="CARRIER"/>
    <property type="match status" value="1"/>
</dbReference>
<dbReference type="SUPFAM" id="SSF51735">
    <property type="entry name" value="NAD(P)-binding Rossmann-fold domains"/>
    <property type="match status" value="1"/>
</dbReference>
<keyword evidence="2" id="KW-0597">Phosphoprotein</keyword>
<dbReference type="EMBL" id="NMQU01000076">
    <property type="protein sequence ID" value="OXM47372.1"/>
    <property type="molecule type" value="Genomic_DNA"/>
</dbReference>
<feature type="signal peptide" evidence="4">
    <location>
        <begin position="1"/>
        <end position="20"/>
    </location>
</feature>
<dbReference type="Proteomes" id="UP000215563">
    <property type="component" value="Unassembled WGS sequence"/>
</dbReference>
<keyword evidence="4" id="KW-0732">Signal</keyword>
<dbReference type="InterPro" id="IPR020806">
    <property type="entry name" value="PKS_PP-bd"/>
</dbReference>
<feature type="region of interest" description="Disordered" evidence="3">
    <location>
        <begin position="352"/>
        <end position="379"/>
    </location>
</feature>
<dbReference type="InterPro" id="IPR050091">
    <property type="entry name" value="PKS_NRPS_Biosynth_Enz"/>
</dbReference>
<dbReference type="InterPro" id="IPR036291">
    <property type="entry name" value="NAD(P)-bd_dom_sf"/>
</dbReference>
<comment type="caution">
    <text evidence="6">The sequence shown here is derived from an EMBL/GenBank/DDBJ whole genome shotgun (WGS) entry which is preliminary data.</text>
</comment>
<evidence type="ECO:0000259" key="5">
    <source>
        <dbReference type="PROSITE" id="PS50075"/>
    </source>
</evidence>
<evidence type="ECO:0000256" key="2">
    <source>
        <dbReference type="ARBA" id="ARBA00022553"/>
    </source>
</evidence>
<sequence length="379" mass="40658">MMRPATTSTAWALTSCPALFGGALQPWSAASGAWPGQPRSTCCARCSRGSRSRSHRTRSDVANASALRRVLQHLRADGRPIKGVIHVAMVLSDAELAELDETGIRAALAPKMHGAWSLDALTRDDPLDFFVSYSSMTATVGNAKQANYAAGNLALEALARAQRRAGRRCVAIGWGAIGETGYVVRNDLYGAVRHAGLKPVHPDEAFEVLDRNLTGDSPVLVAGRFDWNRLQRVLPIVSKPRFEAVNPDGSHDDVGPGSLRERIAAAAPEQALPLVADVVAEVIAKALQTDLGRLRRDRGLDQLGLDSLMAAEVVVAIRDRLAYNATTLEITNAAGITDLARHILDRMHSAQPTVPAPRAEPNAAYASQTPDFDPHVRGK</sequence>
<protein>
    <recommendedName>
        <fullName evidence="5">Carrier domain-containing protein</fullName>
    </recommendedName>
</protein>
<dbReference type="Pfam" id="PF08659">
    <property type="entry name" value="KR"/>
    <property type="match status" value="1"/>
</dbReference>
<proteinExistence type="predicted"/>
<evidence type="ECO:0000313" key="6">
    <source>
        <dbReference type="EMBL" id="OXM47372.1"/>
    </source>
</evidence>
<keyword evidence="1" id="KW-0596">Phosphopantetheine</keyword>
<evidence type="ECO:0000256" key="1">
    <source>
        <dbReference type="ARBA" id="ARBA00022450"/>
    </source>
</evidence>
<dbReference type="InterPro" id="IPR006162">
    <property type="entry name" value="Ppantetheine_attach_site"/>
</dbReference>
<dbReference type="GO" id="GO:0004312">
    <property type="term" value="F:fatty acid synthase activity"/>
    <property type="evidence" value="ECO:0007669"/>
    <property type="project" value="TreeGrafter"/>
</dbReference>
<dbReference type="SUPFAM" id="SSF47336">
    <property type="entry name" value="ACP-like"/>
    <property type="match status" value="1"/>
</dbReference>
<evidence type="ECO:0000256" key="4">
    <source>
        <dbReference type="SAM" id="SignalP"/>
    </source>
</evidence>
<dbReference type="PROSITE" id="PS00012">
    <property type="entry name" value="PHOSPHOPANTETHEINE"/>
    <property type="match status" value="1"/>
</dbReference>
<feature type="chain" id="PRO_5039164254" description="Carrier domain-containing protein" evidence="4">
    <location>
        <begin position="21"/>
        <end position="379"/>
    </location>
</feature>
<dbReference type="InterPro" id="IPR013968">
    <property type="entry name" value="PKS_KR"/>
</dbReference>
<dbReference type="SMART" id="SM00823">
    <property type="entry name" value="PKS_PP"/>
    <property type="match status" value="1"/>
</dbReference>
<dbReference type="PROSITE" id="PS51257">
    <property type="entry name" value="PROKAR_LIPOPROTEIN"/>
    <property type="match status" value="1"/>
</dbReference>
<dbReference type="GO" id="GO:0031177">
    <property type="term" value="F:phosphopantetheine binding"/>
    <property type="evidence" value="ECO:0007669"/>
    <property type="project" value="InterPro"/>
</dbReference>
<dbReference type="InterPro" id="IPR036736">
    <property type="entry name" value="ACP-like_sf"/>
</dbReference>
<feature type="domain" description="Carrier" evidence="5">
    <location>
        <begin position="269"/>
        <end position="347"/>
    </location>
</feature>
<name>A0A229RL31_AMYAL</name>
<dbReference type="InterPro" id="IPR057326">
    <property type="entry name" value="KR_dom"/>
</dbReference>
<dbReference type="RefSeq" id="WP_084702224.1">
    <property type="nucleotide sequence ID" value="NZ_KB913032.1"/>
</dbReference>
<dbReference type="Gene3D" id="3.40.50.720">
    <property type="entry name" value="NAD(P)-binding Rossmann-like Domain"/>
    <property type="match status" value="1"/>
</dbReference>
<dbReference type="GO" id="GO:0006633">
    <property type="term" value="P:fatty acid biosynthetic process"/>
    <property type="evidence" value="ECO:0007669"/>
    <property type="project" value="TreeGrafter"/>
</dbReference>
<dbReference type="Pfam" id="PF00550">
    <property type="entry name" value="PP-binding"/>
    <property type="match status" value="1"/>
</dbReference>
<gene>
    <name evidence="6" type="ORF">CFP75_24340</name>
</gene>
<dbReference type="InterPro" id="IPR009081">
    <property type="entry name" value="PP-bd_ACP"/>
</dbReference>
<evidence type="ECO:0000256" key="3">
    <source>
        <dbReference type="SAM" id="MobiDB-lite"/>
    </source>
</evidence>